<evidence type="ECO:0000256" key="1">
    <source>
        <dbReference type="SAM" id="MobiDB-lite"/>
    </source>
</evidence>
<feature type="compositionally biased region" description="Acidic residues" evidence="1">
    <location>
        <begin position="195"/>
        <end position="212"/>
    </location>
</feature>
<feature type="transmembrane region" description="Helical" evidence="2">
    <location>
        <begin position="29"/>
        <end position="48"/>
    </location>
</feature>
<sequence>MLDYIFLLFAALIVFPILYLLMQKGKAGKLIVIMAAAGFLIALAGIYVQNQFSFYYAVLGMLGLSFAAAVLIGKRTEDESVADIPDVLGGPADFREEAVTSMDGLSGQDEFELESDSELAANPLPASDTSARHADTGAGESAASAEVEPDEYDADELEIIPNESRLAQEEAAESYDIEELGALREEPMQYADPIDYSEAESEQDLLTQEDELPVVGTQTDAIRASEPENAGEQQPDLMGDDDILDEDLESWLSSRPLPEGETTETSEEVDPEPDPFGLLTDEELMVEDDRDGKQ</sequence>
<organism evidence="3 4">
    <name type="scientific">Bhargavaea changchunensis</name>
    <dbReference type="NCBI Taxonomy" id="2134037"/>
    <lineage>
        <taxon>Bacteria</taxon>
        <taxon>Bacillati</taxon>
        <taxon>Bacillota</taxon>
        <taxon>Bacilli</taxon>
        <taxon>Bacillales</taxon>
        <taxon>Caryophanaceae</taxon>
        <taxon>Bhargavaea</taxon>
    </lineage>
</organism>
<comment type="caution">
    <text evidence="3">The sequence shown here is derived from an EMBL/GenBank/DDBJ whole genome shotgun (WGS) entry which is preliminary data.</text>
</comment>
<evidence type="ECO:0000313" key="4">
    <source>
        <dbReference type="Proteomes" id="UP001596483"/>
    </source>
</evidence>
<evidence type="ECO:0000313" key="3">
    <source>
        <dbReference type="EMBL" id="MFC7364705.1"/>
    </source>
</evidence>
<keyword evidence="2" id="KW-0812">Transmembrane</keyword>
<feature type="transmembrane region" description="Helical" evidence="2">
    <location>
        <begin position="6"/>
        <end position="22"/>
    </location>
</feature>
<name>A0ABW2NFK3_9BACL</name>
<dbReference type="RefSeq" id="WP_157296021.1">
    <property type="nucleotide sequence ID" value="NZ_JBHTCT010000012.1"/>
</dbReference>
<feature type="compositionally biased region" description="Acidic residues" evidence="1">
    <location>
        <begin position="238"/>
        <end position="249"/>
    </location>
</feature>
<dbReference type="EMBL" id="JBHTCT010000012">
    <property type="protein sequence ID" value="MFC7364705.1"/>
    <property type="molecule type" value="Genomic_DNA"/>
</dbReference>
<feature type="compositionally biased region" description="Acidic residues" evidence="1">
    <location>
        <begin position="147"/>
        <end position="158"/>
    </location>
</feature>
<feature type="region of interest" description="Disordered" evidence="1">
    <location>
        <begin position="121"/>
        <end position="294"/>
    </location>
</feature>
<feature type="compositionally biased region" description="Acidic residues" evidence="1">
    <location>
        <begin position="261"/>
        <end position="273"/>
    </location>
</feature>
<gene>
    <name evidence="3" type="ORF">ACFQQH_06120</name>
</gene>
<feature type="compositionally biased region" description="Low complexity" evidence="1">
    <location>
        <begin position="137"/>
        <end position="146"/>
    </location>
</feature>
<feature type="compositionally biased region" description="Acidic residues" evidence="1">
    <location>
        <begin position="280"/>
        <end position="294"/>
    </location>
</feature>
<proteinExistence type="predicted"/>
<protein>
    <submittedName>
        <fullName evidence="3">Uncharacterized protein</fullName>
    </submittedName>
</protein>
<keyword evidence="4" id="KW-1185">Reference proteome</keyword>
<accession>A0ABW2NFK3</accession>
<feature type="compositionally biased region" description="Acidic residues" evidence="1">
    <location>
        <begin position="170"/>
        <end position="179"/>
    </location>
</feature>
<dbReference type="Proteomes" id="UP001596483">
    <property type="component" value="Unassembled WGS sequence"/>
</dbReference>
<keyword evidence="2" id="KW-0472">Membrane</keyword>
<keyword evidence="2" id="KW-1133">Transmembrane helix</keyword>
<feature type="transmembrane region" description="Helical" evidence="2">
    <location>
        <begin position="54"/>
        <end position="72"/>
    </location>
</feature>
<evidence type="ECO:0000256" key="2">
    <source>
        <dbReference type="SAM" id="Phobius"/>
    </source>
</evidence>
<reference evidence="4" key="1">
    <citation type="journal article" date="2019" name="Int. J. Syst. Evol. Microbiol.">
        <title>The Global Catalogue of Microorganisms (GCM) 10K type strain sequencing project: providing services to taxonomists for standard genome sequencing and annotation.</title>
        <authorList>
            <consortium name="The Broad Institute Genomics Platform"/>
            <consortium name="The Broad Institute Genome Sequencing Center for Infectious Disease"/>
            <person name="Wu L."/>
            <person name="Ma J."/>
        </authorList>
    </citation>
    <scope>NUCLEOTIDE SEQUENCE [LARGE SCALE GENOMIC DNA]</scope>
    <source>
        <strain evidence="4">JCM 4738</strain>
    </source>
</reference>